<dbReference type="AlphaFoldDB" id="A0AAW0X5H1"/>
<reference evidence="2 3" key="1">
    <citation type="journal article" date="2024" name="BMC Genomics">
        <title>Genome assembly of redclaw crayfish (Cherax quadricarinatus) provides insights into its immune adaptation and hypoxia tolerance.</title>
        <authorList>
            <person name="Liu Z."/>
            <person name="Zheng J."/>
            <person name="Li H."/>
            <person name="Fang K."/>
            <person name="Wang S."/>
            <person name="He J."/>
            <person name="Zhou D."/>
            <person name="Weng S."/>
            <person name="Chi M."/>
            <person name="Gu Z."/>
            <person name="He J."/>
            <person name="Li F."/>
            <person name="Wang M."/>
        </authorList>
    </citation>
    <scope>NUCLEOTIDE SEQUENCE [LARGE SCALE GENOMIC DNA]</scope>
    <source>
        <strain evidence="2">ZL_2023a</strain>
    </source>
</reference>
<accession>A0AAW0X5H1</accession>
<dbReference type="EMBL" id="JARKIK010000048">
    <property type="protein sequence ID" value="KAK8735153.1"/>
    <property type="molecule type" value="Genomic_DNA"/>
</dbReference>
<evidence type="ECO:0000313" key="2">
    <source>
        <dbReference type="EMBL" id="KAK8735153.1"/>
    </source>
</evidence>
<organism evidence="2 3">
    <name type="scientific">Cherax quadricarinatus</name>
    <name type="common">Australian red claw crayfish</name>
    <dbReference type="NCBI Taxonomy" id="27406"/>
    <lineage>
        <taxon>Eukaryota</taxon>
        <taxon>Metazoa</taxon>
        <taxon>Ecdysozoa</taxon>
        <taxon>Arthropoda</taxon>
        <taxon>Crustacea</taxon>
        <taxon>Multicrustacea</taxon>
        <taxon>Malacostraca</taxon>
        <taxon>Eumalacostraca</taxon>
        <taxon>Eucarida</taxon>
        <taxon>Decapoda</taxon>
        <taxon>Pleocyemata</taxon>
        <taxon>Astacidea</taxon>
        <taxon>Parastacoidea</taxon>
        <taxon>Parastacidae</taxon>
        <taxon>Cherax</taxon>
    </lineage>
</organism>
<proteinExistence type="predicted"/>
<sequence>GEGQPCEAHLELLARNSTLDRLPNQVHYVHLENSIFNSLATALSITQLTVINSSIKVLDISSPLQNDVPAKFESSKIDTLEKLHVANGSELILDKSSVDIVSSHGLIIEARVVLRESSINASLEESVVMYPGATLKLDSFSGHLAVKVKSQGPNGRPQVTLPPCISIPDKSYWEEFITCLILLIIAFVFIVTLICILKGKLSLGDWKVKESKKSSKTDLECSLIDGLINTSTQVTLDDISETFAIIPVRNLDDIHSKNTEISTSLLSDKSLCEEELNQFYRKINDLGNGEASNVTHAQTQADYYKTKHCENSKYKNAKEKPLTEIKVAEDEHKKAQEEKHKYEYLVKINTEKKKMREQAGKHIKKYVQKMRESTEQVLDLWNKTIVSFDWNTFMVDPQEWLTFFKCQIKERERCLKVQTERENSTYKTSEKILNQSISEKNEQLKHKLVSDISSIKRDFNERKKGKTGNLKIFKIKTDTCKIKHGVRKEENLNVESQKLKESHENALLSLDENFLQEMRLILESILTMHRLIVLFSIHVKIKRCSEKPEGASAVSSQKLKFNHY</sequence>
<keyword evidence="1" id="KW-0472">Membrane</keyword>
<gene>
    <name evidence="2" type="ORF">OTU49_005524</name>
</gene>
<dbReference type="Proteomes" id="UP001445076">
    <property type="component" value="Unassembled WGS sequence"/>
</dbReference>
<keyword evidence="1" id="KW-0812">Transmembrane</keyword>
<comment type="caution">
    <text evidence="2">The sequence shown here is derived from an EMBL/GenBank/DDBJ whole genome shotgun (WGS) entry which is preliminary data.</text>
</comment>
<name>A0AAW0X5H1_CHEQU</name>
<feature type="transmembrane region" description="Helical" evidence="1">
    <location>
        <begin position="172"/>
        <end position="197"/>
    </location>
</feature>
<evidence type="ECO:0000313" key="3">
    <source>
        <dbReference type="Proteomes" id="UP001445076"/>
    </source>
</evidence>
<evidence type="ECO:0000256" key="1">
    <source>
        <dbReference type="SAM" id="Phobius"/>
    </source>
</evidence>
<feature type="non-terminal residue" evidence="2">
    <location>
        <position position="1"/>
    </location>
</feature>
<keyword evidence="1" id="KW-1133">Transmembrane helix</keyword>
<protein>
    <submittedName>
        <fullName evidence="2">Uncharacterized protein</fullName>
    </submittedName>
</protein>
<keyword evidence="3" id="KW-1185">Reference proteome</keyword>